<comment type="caution">
    <text evidence="1">The sequence shown here is derived from an EMBL/GenBank/DDBJ whole genome shotgun (WGS) entry which is preliminary data.</text>
</comment>
<keyword evidence="2" id="KW-1185">Reference proteome</keyword>
<dbReference type="EMBL" id="BAAAUG010000116">
    <property type="protein sequence ID" value="GAA3128523.1"/>
    <property type="molecule type" value="Genomic_DNA"/>
</dbReference>
<proteinExistence type="predicted"/>
<reference evidence="2" key="1">
    <citation type="journal article" date="2019" name="Int. J. Syst. Evol. Microbiol.">
        <title>The Global Catalogue of Microorganisms (GCM) 10K type strain sequencing project: providing services to taxonomists for standard genome sequencing and annotation.</title>
        <authorList>
            <consortium name="The Broad Institute Genomics Platform"/>
            <consortium name="The Broad Institute Genome Sequencing Center for Infectious Disease"/>
            <person name="Wu L."/>
            <person name="Ma J."/>
        </authorList>
    </citation>
    <scope>NUCLEOTIDE SEQUENCE [LARGE SCALE GENOMIC DNA]</scope>
    <source>
        <strain evidence="2">JCM 9092</strain>
    </source>
</reference>
<organism evidence="1 2">
    <name type="scientific">Streptomyces rectiviolaceus</name>
    <dbReference type="NCBI Taxonomy" id="332591"/>
    <lineage>
        <taxon>Bacteria</taxon>
        <taxon>Bacillati</taxon>
        <taxon>Actinomycetota</taxon>
        <taxon>Actinomycetes</taxon>
        <taxon>Kitasatosporales</taxon>
        <taxon>Streptomycetaceae</taxon>
        <taxon>Streptomyces</taxon>
    </lineage>
</organism>
<evidence type="ECO:0000313" key="1">
    <source>
        <dbReference type="EMBL" id="GAA3128523.1"/>
    </source>
</evidence>
<dbReference type="RefSeq" id="WP_344525527.1">
    <property type="nucleotide sequence ID" value="NZ_BAAAUG010000116.1"/>
</dbReference>
<evidence type="ECO:0000313" key="2">
    <source>
        <dbReference type="Proteomes" id="UP001501637"/>
    </source>
</evidence>
<sequence>MAAFSALTHARYADADAILEALVRALRATDKESAEYYGDLVDVGLGDTPARETWRKLMTFVNYFPGRGTFREQAYLEGKAEGKEDGIAEGLVKGRAEALLRFLELRGIPISDSTRERIADCTDLDILGRWGDRSATVDDANDLFTEEPEPGADRLR</sequence>
<dbReference type="PANTHER" id="PTHR34613">
    <property type="entry name" value="SLL0800 PROTEIN"/>
    <property type="match status" value="1"/>
</dbReference>
<gene>
    <name evidence="1" type="ORF">GCM10010449_57210</name>
</gene>
<dbReference type="Proteomes" id="UP001501637">
    <property type="component" value="Unassembled WGS sequence"/>
</dbReference>
<dbReference type="PANTHER" id="PTHR34613:SF1">
    <property type="entry name" value="SLL6017 PROTEIN"/>
    <property type="match status" value="1"/>
</dbReference>
<protein>
    <submittedName>
        <fullName evidence="1">Uncharacterized protein</fullName>
    </submittedName>
</protein>
<accession>A0ABP6MWG3</accession>
<name>A0ABP6MWG3_9ACTN</name>